<sequence>MPPITELITLEVPSPYTIHSPPLSRLIMALSARQCTYSAYPVTLYADITSPNTFYLLTGWSNCAALAQWGSSENAERRGIFQSLEEYARVTRTLYLDMDFDTIPGLSPGGKPRVLCILRNSISEDEEEESGPDTEIAISQYSSGTESGEEEEGEEEEEEEEELCRIEWTGGGHRISKGRHGWKADAKVFHRFVMYGEDTSEHALRGRFRSREFTAMKRISISAPSYP</sequence>
<feature type="region of interest" description="Disordered" evidence="1">
    <location>
        <begin position="123"/>
        <end position="161"/>
    </location>
</feature>
<reference evidence="2 3" key="1">
    <citation type="submission" date="2024-02" db="EMBL/GenBank/DDBJ databases">
        <title>A draft genome for the cacao thread blight pathogen Marasmius crinis-equi.</title>
        <authorList>
            <person name="Cohen S.P."/>
            <person name="Baruah I.K."/>
            <person name="Amoako-Attah I."/>
            <person name="Bukari Y."/>
            <person name="Meinhardt L.W."/>
            <person name="Bailey B.A."/>
        </authorList>
    </citation>
    <scope>NUCLEOTIDE SEQUENCE [LARGE SCALE GENOMIC DNA]</scope>
    <source>
        <strain evidence="2 3">GH-76</strain>
    </source>
</reference>
<evidence type="ECO:0000313" key="2">
    <source>
        <dbReference type="EMBL" id="KAL0576563.1"/>
    </source>
</evidence>
<evidence type="ECO:0000256" key="1">
    <source>
        <dbReference type="SAM" id="MobiDB-lite"/>
    </source>
</evidence>
<keyword evidence="3" id="KW-1185">Reference proteome</keyword>
<accession>A0ABR3FMB2</accession>
<feature type="compositionally biased region" description="Acidic residues" evidence="1">
    <location>
        <begin position="147"/>
        <end position="161"/>
    </location>
</feature>
<protein>
    <recommendedName>
        <fullName evidence="4">ABM domain-containing protein</fullName>
    </recommendedName>
</protein>
<comment type="caution">
    <text evidence="2">The sequence shown here is derived from an EMBL/GenBank/DDBJ whole genome shotgun (WGS) entry which is preliminary data.</text>
</comment>
<name>A0ABR3FMB2_9AGAR</name>
<feature type="compositionally biased region" description="Acidic residues" evidence="1">
    <location>
        <begin position="123"/>
        <end position="132"/>
    </location>
</feature>
<dbReference type="EMBL" id="JBAHYK010000215">
    <property type="protein sequence ID" value="KAL0576563.1"/>
    <property type="molecule type" value="Genomic_DNA"/>
</dbReference>
<evidence type="ECO:0000313" key="3">
    <source>
        <dbReference type="Proteomes" id="UP001465976"/>
    </source>
</evidence>
<dbReference type="Proteomes" id="UP001465976">
    <property type="component" value="Unassembled WGS sequence"/>
</dbReference>
<evidence type="ECO:0008006" key="4">
    <source>
        <dbReference type="Google" id="ProtNLM"/>
    </source>
</evidence>
<proteinExistence type="predicted"/>
<gene>
    <name evidence="2" type="ORF">V5O48_005427</name>
</gene>
<organism evidence="2 3">
    <name type="scientific">Marasmius crinis-equi</name>
    <dbReference type="NCBI Taxonomy" id="585013"/>
    <lineage>
        <taxon>Eukaryota</taxon>
        <taxon>Fungi</taxon>
        <taxon>Dikarya</taxon>
        <taxon>Basidiomycota</taxon>
        <taxon>Agaricomycotina</taxon>
        <taxon>Agaricomycetes</taxon>
        <taxon>Agaricomycetidae</taxon>
        <taxon>Agaricales</taxon>
        <taxon>Marasmiineae</taxon>
        <taxon>Marasmiaceae</taxon>
        <taxon>Marasmius</taxon>
    </lineage>
</organism>